<dbReference type="SUPFAM" id="SSF52058">
    <property type="entry name" value="L domain-like"/>
    <property type="match status" value="1"/>
</dbReference>
<dbReference type="PANTHER" id="PTHR11017">
    <property type="entry name" value="LEUCINE-RICH REPEAT-CONTAINING PROTEIN"/>
    <property type="match status" value="1"/>
</dbReference>
<dbReference type="GO" id="GO:0006952">
    <property type="term" value="P:defense response"/>
    <property type="evidence" value="ECO:0007669"/>
    <property type="project" value="InterPro"/>
</dbReference>
<evidence type="ECO:0000313" key="2">
    <source>
        <dbReference type="Proteomes" id="UP000634136"/>
    </source>
</evidence>
<dbReference type="PANTHER" id="PTHR11017:SF527">
    <property type="entry name" value="TMV RESISTANCE PROTEIN N-LIKE"/>
    <property type="match status" value="1"/>
</dbReference>
<evidence type="ECO:0000313" key="1">
    <source>
        <dbReference type="EMBL" id="KAF7815277.1"/>
    </source>
</evidence>
<dbReference type="Gene3D" id="3.80.10.10">
    <property type="entry name" value="Ribonuclease Inhibitor"/>
    <property type="match status" value="2"/>
</dbReference>
<sequence length="818" mass="93477">MQRQADLRTLWGWVTTSHTDRPTQADLRNGRLSPSSQVLTELRRITTPTSRVLTDGADENNHTHLVMKDSCSRRVKDKESGRHMLYSISCDQWFSSTFAVSPSIIHPYCFRSSLAHQRKATRHETEFIENITEAVWSKLQSKLPPDFDFVVGIESRIEGTKEIQWIGLKLLEPHEAYWDRESFSSISNLRLLIISCDLNLRRGFKSFPPALKVLQWDKYNLDALPHGIPLDKLVHFRMQHSKIKQLCKETQFMGNLKFLDLSHCIDLTKLPNFDGIPNLERLVLKGCKSLVEIHQSLGLHKKLMIVNLKHCTSLKALPRKLEMNSLVTFVLSGCSKIRKLPEFGETMERLSTLDLEETSIIRLPESLAFLTGLTTLNLRNCKNLVCLPNVIQNLRSIKIINLSGCSKCEKLSENWNENKAMEELDVSGTAIKEVPSSIFLLENLKFLSFRGCKGTTPRQAWNFPIPFGWKHKLNNPSVSTMLTLPSSSPSLPLLKKLDLSYCNLTDESLPKDLSNLSSLEILLLRGNNFVNLPATFISNLFRLEFLSLKGCQRLQSLPKLPPNIDVIRANDCASMKTLLDTQLLGLIASLNSQTNSNQGYFFLMIQGSEIPSWFHNENDIYVTCPKEETSLSFIADIPDYCCSSEWWGIVVCLVVHEDITSPPSRGRGRAIFFKCYPIEDESPPSDWPGHELDEQYNSSHRLLIFFIPCYYNFHVKKLQLEFHIETQSQLRPKYTVTKYSWRVLCKEDIEAWLQTKCDGSSSNRRSKNIIDIASNHLDCLNEIRVATEAAQKFQQCHEIDVKDAATIDAKQNEENSKH</sequence>
<dbReference type="EMBL" id="JAAIUW010000009">
    <property type="protein sequence ID" value="KAF7815277.1"/>
    <property type="molecule type" value="Genomic_DNA"/>
</dbReference>
<dbReference type="InterPro" id="IPR044974">
    <property type="entry name" value="Disease_R_plants"/>
</dbReference>
<dbReference type="InterPro" id="IPR001611">
    <property type="entry name" value="Leu-rich_rpt"/>
</dbReference>
<dbReference type="Pfam" id="PF00560">
    <property type="entry name" value="LRR_1"/>
    <property type="match status" value="1"/>
</dbReference>
<reference evidence="1" key="1">
    <citation type="submission" date="2020-09" db="EMBL/GenBank/DDBJ databases">
        <title>Genome-Enabled Discovery of Anthraquinone Biosynthesis in Senna tora.</title>
        <authorList>
            <person name="Kang S.-H."/>
            <person name="Pandey R.P."/>
            <person name="Lee C.-M."/>
            <person name="Sim J.-S."/>
            <person name="Jeong J.-T."/>
            <person name="Choi B.-S."/>
            <person name="Jung M."/>
            <person name="Ginzburg D."/>
            <person name="Zhao K."/>
            <person name="Won S.Y."/>
            <person name="Oh T.-J."/>
            <person name="Yu Y."/>
            <person name="Kim N.-H."/>
            <person name="Lee O.R."/>
            <person name="Lee T.-H."/>
            <person name="Bashyal P."/>
            <person name="Kim T.-S."/>
            <person name="Lee W.-H."/>
            <person name="Kawkins C."/>
            <person name="Kim C.-K."/>
            <person name="Kim J.S."/>
            <person name="Ahn B.O."/>
            <person name="Rhee S.Y."/>
            <person name="Sohng J.K."/>
        </authorList>
    </citation>
    <scope>NUCLEOTIDE SEQUENCE</scope>
    <source>
        <tissue evidence="1">Leaf</tissue>
    </source>
</reference>
<keyword evidence="2" id="KW-1185">Reference proteome</keyword>
<gene>
    <name evidence="1" type="ORF">G2W53_029246</name>
</gene>
<dbReference type="Proteomes" id="UP000634136">
    <property type="component" value="Unassembled WGS sequence"/>
</dbReference>
<dbReference type="AlphaFoldDB" id="A0A834T4U0"/>
<dbReference type="InterPro" id="IPR032675">
    <property type="entry name" value="LRR_dom_sf"/>
</dbReference>
<protein>
    <submittedName>
        <fullName evidence="1">TMV resistance protein N-like</fullName>
    </submittedName>
</protein>
<proteinExistence type="predicted"/>
<name>A0A834T4U0_9FABA</name>
<dbReference type="OrthoDB" id="999528at2759"/>
<accession>A0A834T4U0</accession>
<organism evidence="1 2">
    <name type="scientific">Senna tora</name>
    <dbReference type="NCBI Taxonomy" id="362788"/>
    <lineage>
        <taxon>Eukaryota</taxon>
        <taxon>Viridiplantae</taxon>
        <taxon>Streptophyta</taxon>
        <taxon>Embryophyta</taxon>
        <taxon>Tracheophyta</taxon>
        <taxon>Spermatophyta</taxon>
        <taxon>Magnoliopsida</taxon>
        <taxon>eudicotyledons</taxon>
        <taxon>Gunneridae</taxon>
        <taxon>Pentapetalae</taxon>
        <taxon>rosids</taxon>
        <taxon>fabids</taxon>
        <taxon>Fabales</taxon>
        <taxon>Fabaceae</taxon>
        <taxon>Caesalpinioideae</taxon>
        <taxon>Cassia clade</taxon>
        <taxon>Senna</taxon>
    </lineage>
</organism>
<comment type="caution">
    <text evidence="1">The sequence shown here is derived from an EMBL/GenBank/DDBJ whole genome shotgun (WGS) entry which is preliminary data.</text>
</comment>